<dbReference type="PANTHER" id="PTHR43798:SF33">
    <property type="entry name" value="HYDROLASE, PUTATIVE (AFU_ORTHOLOGUE AFUA_2G14860)-RELATED"/>
    <property type="match status" value="1"/>
</dbReference>
<gene>
    <name evidence="2" type="ordered locus">TKWG_19370</name>
</gene>
<dbReference type="Proteomes" id="UP000005267">
    <property type="component" value="Chromosome"/>
</dbReference>
<dbReference type="STRING" id="1036672.TKWG_19370"/>
<dbReference type="InterPro" id="IPR029058">
    <property type="entry name" value="AB_hydrolase_fold"/>
</dbReference>
<evidence type="ECO:0000313" key="3">
    <source>
        <dbReference type="Proteomes" id="UP000005267"/>
    </source>
</evidence>
<dbReference type="AlphaFoldDB" id="I3UF93"/>
<name>I3UF93_ADVKW</name>
<organism evidence="2 3">
    <name type="scientific">Advenella kashmirensis (strain DSM 17095 / LMG 22695 / WT001)</name>
    <name type="common">Tetrathiobacter kashmirensis</name>
    <dbReference type="NCBI Taxonomy" id="1036672"/>
    <lineage>
        <taxon>Bacteria</taxon>
        <taxon>Pseudomonadati</taxon>
        <taxon>Pseudomonadota</taxon>
        <taxon>Betaproteobacteria</taxon>
        <taxon>Burkholderiales</taxon>
        <taxon>Alcaligenaceae</taxon>
    </lineage>
</organism>
<keyword evidence="2" id="KW-0378">Hydrolase</keyword>
<keyword evidence="3" id="KW-1185">Reference proteome</keyword>
<accession>I3UF93</accession>
<proteinExistence type="predicted"/>
<dbReference type="Gene3D" id="3.40.50.1820">
    <property type="entry name" value="alpha/beta hydrolase"/>
    <property type="match status" value="1"/>
</dbReference>
<dbReference type="HOGENOM" id="CLU_020336_50_2_4"/>
<dbReference type="EMBL" id="CP003555">
    <property type="protein sequence ID" value="AFK63681.1"/>
    <property type="molecule type" value="Genomic_DNA"/>
</dbReference>
<reference evidence="3" key="2">
    <citation type="journal article" date="2013" name="PLoS ONE">
        <title>Genome implosion elicits host-confinement in Alcaligenaceae: evidence from the comparative genomics of Tetrathiobacter kashmirensis, a pathogen in the making.</title>
        <authorList>
            <person name="Ghosh W."/>
            <person name="Alam M."/>
            <person name="Roy C."/>
            <person name="Pyne P."/>
            <person name="George A."/>
            <person name="Chakraborty R."/>
            <person name="Majumder S."/>
            <person name="Agarwal A."/>
            <person name="Chakraborty S."/>
            <person name="Majumdar S."/>
            <person name="Gupta S.K."/>
        </authorList>
    </citation>
    <scope>NUCLEOTIDE SEQUENCE [LARGE SCALE GENOMIC DNA]</scope>
    <source>
        <strain evidence="3">WT001</strain>
    </source>
</reference>
<dbReference type="KEGG" id="aka:TKWG_19370"/>
<dbReference type="GO" id="GO:0016787">
    <property type="term" value="F:hydrolase activity"/>
    <property type="evidence" value="ECO:0007669"/>
    <property type="project" value="UniProtKB-KW"/>
</dbReference>
<dbReference type="Pfam" id="PF12697">
    <property type="entry name" value="Abhydrolase_6"/>
    <property type="match status" value="1"/>
</dbReference>
<evidence type="ECO:0000313" key="2">
    <source>
        <dbReference type="EMBL" id="AFK63681.1"/>
    </source>
</evidence>
<sequence length="233" mass="25633">MDTLIHGSGPIKIIAIHGIQGTNRVWLPLAAQLAHQCTFILPNLPGRGAQRDCSEHDMTLESFANVIEDTVHKYINDGQPYCLAGWSMGVSVALAFVGQAQAKRPDKLMLLSGVPDISQVSWFTQTTQAQLLEEIGEREQRLQLQEAATHHAVMWTWQSIARCSLREQCALVDVPCLIMTGTRDEDSPLPLVSEFRQLLANPTFLTIDNAGHSILTKNTAAVSAGFSDFLNLE</sequence>
<reference evidence="2 3" key="1">
    <citation type="journal article" date="2011" name="J. Bacteriol.">
        <title>Whole-genome shotgun sequencing of the sulfur-oxidizing chemoautotroph Tetrathiobacter kashmirensis.</title>
        <authorList>
            <person name="Ghosh W."/>
            <person name="George A."/>
            <person name="Agarwal A."/>
            <person name="Raj P."/>
            <person name="Alam M."/>
            <person name="Pyne P."/>
            <person name="Das Gupta S.K."/>
        </authorList>
    </citation>
    <scope>NUCLEOTIDE SEQUENCE [LARGE SCALE GENOMIC DNA]</scope>
    <source>
        <strain evidence="2 3">WT001</strain>
    </source>
</reference>
<dbReference type="SUPFAM" id="SSF53474">
    <property type="entry name" value="alpha/beta-Hydrolases"/>
    <property type="match status" value="1"/>
</dbReference>
<dbReference type="OrthoDB" id="9773293at2"/>
<dbReference type="InterPro" id="IPR000073">
    <property type="entry name" value="AB_hydrolase_1"/>
</dbReference>
<dbReference type="InterPro" id="IPR050266">
    <property type="entry name" value="AB_hydrolase_sf"/>
</dbReference>
<dbReference type="RefSeq" id="WP_014751772.1">
    <property type="nucleotide sequence ID" value="NC_017964.1"/>
</dbReference>
<feature type="domain" description="AB hydrolase-1" evidence="1">
    <location>
        <begin position="13"/>
        <end position="218"/>
    </location>
</feature>
<dbReference type="GO" id="GO:0016020">
    <property type="term" value="C:membrane"/>
    <property type="evidence" value="ECO:0007669"/>
    <property type="project" value="TreeGrafter"/>
</dbReference>
<dbReference type="PANTHER" id="PTHR43798">
    <property type="entry name" value="MONOACYLGLYCEROL LIPASE"/>
    <property type="match status" value="1"/>
</dbReference>
<protein>
    <submittedName>
        <fullName evidence="2">Hydrolase</fullName>
    </submittedName>
</protein>
<evidence type="ECO:0000259" key="1">
    <source>
        <dbReference type="Pfam" id="PF12697"/>
    </source>
</evidence>